<dbReference type="GO" id="GO:0015280">
    <property type="term" value="F:ligand-gated sodium channel activity"/>
    <property type="evidence" value="ECO:0007669"/>
    <property type="project" value="TreeGrafter"/>
</dbReference>
<keyword evidence="5 12" id="KW-0812">Transmembrane</keyword>
<evidence type="ECO:0000256" key="6">
    <source>
        <dbReference type="ARBA" id="ARBA00022989"/>
    </source>
</evidence>
<dbReference type="PANTHER" id="PTHR11690">
    <property type="entry name" value="AMILORIDE-SENSITIVE SODIUM CHANNEL-RELATED"/>
    <property type="match status" value="1"/>
</dbReference>
<protein>
    <submittedName>
        <fullName evidence="13">Uncharacterized protein</fullName>
    </submittedName>
</protein>
<dbReference type="PANTHER" id="PTHR11690:SF248">
    <property type="entry name" value="PICKPOCKET 17, ISOFORM A"/>
    <property type="match status" value="1"/>
</dbReference>
<evidence type="ECO:0000256" key="1">
    <source>
        <dbReference type="ARBA" id="ARBA00004141"/>
    </source>
</evidence>
<evidence type="ECO:0000256" key="5">
    <source>
        <dbReference type="ARBA" id="ARBA00022692"/>
    </source>
</evidence>
<keyword evidence="11 12" id="KW-0407">Ion channel</keyword>
<evidence type="ECO:0000256" key="9">
    <source>
        <dbReference type="ARBA" id="ARBA00023136"/>
    </source>
</evidence>
<evidence type="ECO:0000313" key="14">
    <source>
        <dbReference type="Proteomes" id="UP001497382"/>
    </source>
</evidence>
<evidence type="ECO:0000256" key="7">
    <source>
        <dbReference type="ARBA" id="ARBA00023053"/>
    </source>
</evidence>
<dbReference type="GO" id="GO:0005886">
    <property type="term" value="C:plasma membrane"/>
    <property type="evidence" value="ECO:0007669"/>
    <property type="project" value="TreeGrafter"/>
</dbReference>
<comment type="similarity">
    <text evidence="2 12">Belongs to the amiloride-sensitive sodium channel (TC 1.A.6) family.</text>
</comment>
<keyword evidence="8 12" id="KW-0406">Ion transport</keyword>
<comment type="caution">
    <text evidence="13">The sequence shown here is derived from an EMBL/GenBank/DDBJ whole genome shotgun (WGS) entry which is preliminary data.</text>
</comment>
<feature type="non-terminal residue" evidence="13">
    <location>
        <position position="222"/>
    </location>
</feature>
<evidence type="ECO:0000256" key="3">
    <source>
        <dbReference type="ARBA" id="ARBA00022448"/>
    </source>
</evidence>
<evidence type="ECO:0000313" key="13">
    <source>
        <dbReference type="EMBL" id="CAL1266348.1"/>
    </source>
</evidence>
<evidence type="ECO:0000256" key="4">
    <source>
        <dbReference type="ARBA" id="ARBA00022461"/>
    </source>
</evidence>
<dbReference type="Pfam" id="PF00858">
    <property type="entry name" value="ASC"/>
    <property type="match status" value="1"/>
</dbReference>
<evidence type="ECO:0000256" key="11">
    <source>
        <dbReference type="ARBA" id="ARBA00023303"/>
    </source>
</evidence>
<keyword evidence="10 12" id="KW-0739">Sodium transport</keyword>
<gene>
    <name evidence="13" type="ORF">LARSCL_LOCUS3046</name>
</gene>
<accession>A0AAV1Z4W8</accession>
<dbReference type="Proteomes" id="UP001497382">
    <property type="component" value="Unassembled WGS sequence"/>
</dbReference>
<organism evidence="13 14">
    <name type="scientific">Larinioides sclopetarius</name>
    <dbReference type="NCBI Taxonomy" id="280406"/>
    <lineage>
        <taxon>Eukaryota</taxon>
        <taxon>Metazoa</taxon>
        <taxon>Ecdysozoa</taxon>
        <taxon>Arthropoda</taxon>
        <taxon>Chelicerata</taxon>
        <taxon>Arachnida</taxon>
        <taxon>Araneae</taxon>
        <taxon>Araneomorphae</taxon>
        <taxon>Entelegynae</taxon>
        <taxon>Araneoidea</taxon>
        <taxon>Araneidae</taxon>
        <taxon>Larinioides</taxon>
    </lineage>
</organism>
<evidence type="ECO:0000256" key="12">
    <source>
        <dbReference type="RuleBase" id="RU000679"/>
    </source>
</evidence>
<sequence>MESKHRKLTFWRTKARFLFRILLAVGFLVQSWKFVEMYFQYPSTVELEVVQPSEVEMPAFTVCNINEIRSTPYCEIYSENCGSPDSDSEFCADFHEYCHLVNNSKQVSRFSDISKFRHLNRYEQQMFGHQYEDFVSICTVETDDEENNCTSDPILIPALSFSYEIPFNCYMLYSLHGKPDEKPLTVPVSTQIHLRLNLEVSEYHPSHLSRGAQLSIHSPYHV</sequence>
<keyword evidence="7" id="KW-0915">Sodium</keyword>
<evidence type="ECO:0000256" key="2">
    <source>
        <dbReference type="ARBA" id="ARBA00007193"/>
    </source>
</evidence>
<name>A0AAV1Z4W8_9ARAC</name>
<keyword evidence="9" id="KW-0472">Membrane</keyword>
<keyword evidence="4 12" id="KW-0894">Sodium channel</keyword>
<dbReference type="AlphaFoldDB" id="A0AAV1Z4W8"/>
<evidence type="ECO:0000256" key="10">
    <source>
        <dbReference type="ARBA" id="ARBA00023201"/>
    </source>
</evidence>
<dbReference type="EMBL" id="CAXIEN010000023">
    <property type="protein sequence ID" value="CAL1266348.1"/>
    <property type="molecule type" value="Genomic_DNA"/>
</dbReference>
<reference evidence="13 14" key="1">
    <citation type="submission" date="2024-04" db="EMBL/GenBank/DDBJ databases">
        <authorList>
            <person name="Rising A."/>
            <person name="Reimegard J."/>
            <person name="Sonavane S."/>
            <person name="Akerstrom W."/>
            <person name="Nylinder S."/>
            <person name="Hedman E."/>
            <person name="Kallberg Y."/>
        </authorList>
    </citation>
    <scope>NUCLEOTIDE SEQUENCE [LARGE SCALE GENOMIC DNA]</scope>
</reference>
<dbReference type="InterPro" id="IPR001873">
    <property type="entry name" value="ENaC"/>
</dbReference>
<keyword evidence="3 12" id="KW-0813">Transport</keyword>
<keyword evidence="14" id="KW-1185">Reference proteome</keyword>
<keyword evidence="6" id="KW-1133">Transmembrane helix</keyword>
<proteinExistence type="inferred from homology"/>
<evidence type="ECO:0000256" key="8">
    <source>
        <dbReference type="ARBA" id="ARBA00023065"/>
    </source>
</evidence>
<comment type="subcellular location">
    <subcellularLocation>
        <location evidence="1">Membrane</location>
        <topology evidence="1">Multi-pass membrane protein</topology>
    </subcellularLocation>
</comment>